<dbReference type="Proteomes" id="UP000012960">
    <property type="component" value="Unplaced"/>
</dbReference>
<keyword evidence="5" id="KW-1185">Reference proteome</keyword>
<keyword evidence="2" id="KW-1133">Transmembrane helix</keyword>
<keyword evidence="2" id="KW-0812">Transmembrane</keyword>
<evidence type="ECO:0000256" key="1">
    <source>
        <dbReference type="ARBA" id="ARBA00009670"/>
    </source>
</evidence>
<dbReference type="InterPro" id="IPR011009">
    <property type="entry name" value="Kinase-like_dom_sf"/>
</dbReference>
<dbReference type="GO" id="GO:0005524">
    <property type="term" value="F:ATP binding"/>
    <property type="evidence" value="ECO:0007669"/>
    <property type="project" value="InterPro"/>
</dbReference>
<evidence type="ECO:0000259" key="3">
    <source>
        <dbReference type="PROSITE" id="PS50011"/>
    </source>
</evidence>
<feature type="domain" description="Protein kinase" evidence="3">
    <location>
        <begin position="215"/>
        <end position="545"/>
    </location>
</feature>
<dbReference type="GO" id="GO:0004672">
    <property type="term" value="F:protein kinase activity"/>
    <property type="evidence" value="ECO:0007669"/>
    <property type="project" value="InterPro"/>
</dbReference>
<dbReference type="PANTHER" id="PTHR10566:SF124">
    <property type="entry name" value="PROTEIN KINASE SUPERFAMILY PROTEIN"/>
    <property type="match status" value="1"/>
</dbReference>
<evidence type="ECO:0000256" key="2">
    <source>
        <dbReference type="SAM" id="Phobius"/>
    </source>
</evidence>
<accession>A0A804HVS2</accession>
<dbReference type="InterPro" id="IPR050154">
    <property type="entry name" value="UbiB_kinase"/>
</dbReference>
<dbReference type="Pfam" id="PF03109">
    <property type="entry name" value="ABC1"/>
    <property type="match status" value="1"/>
</dbReference>
<keyword evidence="2" id="KW-0472">Membrane</keyword>
<dbReference type="Gramene" id="Ma01_t18850.2">
    <property type="protein sequence ID" value="Ma01_p18850.2"/>
    <property type="gene ID" value="Ma01_g18850"/>
</dbReference>
<sequence>MRNAFRGLLFHQRRRGLHSSPCIAPLGDFLIPPRQVEECLLMRPAAGIRIRSPQWVVPFHFALIRQLSTGYTSVHGERPSAEYAKLRKESLETEFGHILGAHGSKTWFAYHRFGPFLALYRAAIISFYLAKLTVWHFFVRDIHKRAAKFRKTLIRLGPFYIKLGQALSTRPDILPSAYCQELSKLQDQIPPFSTRVAIKSIESQLGLPICQIFADISSEPIAAASLGQVYKAHLHSGELVAVKVQRPGMGLFLTLDALLFHMIGGQLKRFAKARKDLLVAVNELVRHMFDEIDYILEAQHAEKFASLYASIPRSGSCVKVPKIYWNFTRKAVLTMEWIDGIKLTDARRISEASLNKKQLINQGLYCSLRQLLEEGFFHADPHPGNLVATDDGSLAYFDFGMMGDIPWHYRVGLIRMLVHYVNRDSSGLANDFLSLGFIPDGTDIQLVADALHASFGDGSRQSNDFQGIMDQLYAVMYEFNFYLPPDYALVIRALGSLEGTAKALDPDFKVVESAYPFVIGRLLADPNPDMRKILRELIIRSNGSIRWNRLERLRLSLNSHLSQQMKLL</sequence>
<evidence type="ECO:0000313" key="4">
    <source>
        <dbReference type="EnsemblPlants" id="Ma01_p18850.2"/>
    </source>
</evidence>
<dbReference type="PANTHER" id="PTHR10566">
    <property type="entry name" value="CHAPERONE-ACTIVITY OF BC1 COMPLEX CABC1 -RELATED"/>
    <property type="match status" value="1"/>
</dbReference>
<comment type="similarity">
    <text evidence="1">Belongs to the protein kinase superfamily. ADCK protein kinase family.</text>
</comment>
<dbReference type="InterPro" id="IPR004147">
    <property type="entry name" value="ABC1_dom"/>
</dbReference>
<organism evidence="4 5">
    <name type="scientific">Musa acuminata subsp. malaccensis</name>
    <name type="common">Wild banana</name>
    <name type="synonym">Musa malaccensis</name>
    <dbReference type="NCBI Taxonomy" id="214687"/>
    <lineage>
        <taxon>Eukaryota</taxon>
        <taxon>Viridiplantae</taxon>
        <taxon>Streptophyta</taxon>
        <taxon>Embryophyta</taxon>
        <taxon>Tracheophyta</taxon>
        <taxon>Spermatophyta</taxon>
        <taxon>Magnoliopsida</taxon>
        <taxon>Liliopsida</taxon>
        <taxon>Zingiberales</taxon>
        <taxon>Musaceae</taxon>
        <taxon>Musa</taxon>
    </lineage>
</organism>
<dbReference type="EnsemblPlants" id="Ma01_t18850.2">
    <property type="protein sequence ID" value="Ma01_p18850.2"/>
    <property type="gene ID" value="Ma01_g18850"/>
</dbReference>
<dbReference type="CDD" id="cd05121">
    <property type="entry name" value="ABC1_ADCK3-like"/>
    <property type="match status" value="1"/>
</dbReference>
<dbReference type="AlphaFoldDB" id="A0A804HVS2"/>
<feature type="transmembrane region" description="Helical" evidence="2">
    <location>
        <begin position="118"/>
        <end position="138"/>
    </location>
</feature>
<name>A0A804HVS2_MUSAM</name>
<dbReference type="Gene3D" id="1.10.510.10">
    <property type="entry name" value="Transferase(Phosphotransferase) domain 1"/>
    <property type="match status" value="1"/>
</dbReference>
<protein>
    <recommendedName>
        <fullName evidence="3">Protein kinase domain-containing protein</fullName>
    </recommendedName>
</protein>
<proteinExistence type="inferred from homology"/>
<dbReference type="InterPro" id="IPR000719">
    <property type="entry name" value="Prot_kinase_dom"/>
</dbReference>
<reference evidence="4" key="1">
    <citation type="submission" date="2021-05" db="UniProtKB">
        <authorList>
            <consortium name="EnsemblPlants"/>
        </authorList>
    </citation>
    <scope>IDENTIFICATION</scope>
    <source>
        <strain evidence="4">subsp. malaccensis</strain>
    </source>
</reference>
<dbReference type="PROSITE" id="PS50011">
    <property type="entry name" value="PROTEIN_KINASE_DOM"/>
    <property type="match status" value="1"/>
</dbReference>
<dbReference type="SUPFAM" id="SSF56112">
    <property type="entry name" value="Protein kinase-like (PK-like)"/>
    <property type="match status" value="1"/>
</dbReference>
<evidence type="ECO:0000313" key="5">
    <source>
        <dbReference type="Proteomes" id="UP000012960"/>
    </source>
</evidence>